<keyword evidence="2" id="KW-1133">Transmembrane helix</keyword>
<dbReference type="RefSeq" id="WP_011646919.1">
    <property type="nucleotide sequence ID" value="NZ_ARYI01000005.1"/>
</dbReference>
<keyword evidence="4" id="KW-1185">Reference proteome</keyword>
<dbReference type="InterPro" id="IPR016989">
    <property type="entry name" value="Atp1_alphaprobac"/>
</dbReference>
<dbReference type="PATRIC" id="fig|1280951.3.peg.1406"/>
<keyword evidence="1" id="KW-0813">Transport</keyword>
<feature type="transmembrane region" description="Helical" evidence="2">
    <location>
        <begin position="71"/>
        <end position="92"/>
    </location>
</feature>
<dbReference type="OrthoDB" id="15401at2"/>
<gene>
    <name evidence="3" type="ORF">HHI_06952</name>
</gene>
<accession>A0A059FWU4</accession>
<comment type="similarity">
    <text evidence="1">Belongs to the bacterial AtpI family.</text>
</comment>
<dbReference type="PIRSF" id="PIRSF032126">
    <property type="entry name" value="F0F1_ATP_synthase_subunit_I"/>
    <property type="match status" value="1"/>
</dbReference>
<dbReference type="GO" id="GO:0045259">
    <property type="term" value="C:proton-transporting ATP synthase complex"/>
    <property type="evidence" value="ECO:0007669"/>
    <property type="project" value="UniProtKB-UniRule"/>
</dbReference>
<keyword evidence="2" id="KW-0812">Transmembrane</keyword>
<keyword evidence="1" id="KW-0375">Hydrogen ion transport</keyword>
<dbReference type="AlphaFoldDB" id="A0A059FWU4"/>
<sequence length="120" mass="12869">MSSEQPDDLSDRIAKALEEREAKADAKRRKQASDDVSVSAGAYALRFGIEFVASVFVGGFLGFWIDKFAGTHPWGLLVMGMFGLAAGIRAVIRAYHELNARAQKLSPGPAKAPDDGTNDA</sequence>
<evidence type="ECO:0000313" key="4">
    <source>
        <dbReference type="Proteomes" id="UP000025061"/>
    </source>
</evidence>
<feature type="transmembrane region" description="Helical" evidence="2">
    <location>
        <begin position="47"/>
        <end position="65"/>
    </location>
</feature>
<evidence type="ECO:0000256" key="2">
    <source>
        <dbReference type="SAM" id="Phobius"/>
    </source>
</evidence>
<comment type="function">
    <text evidence="1">A possible function for this protein is to guide the assembly of the membrane sector of the ATPase enzyme complex.</text>
</comment>
<dbReference type="EMBL" id="ARYI01000005">
    <property type="protein sequence ID" value="KCZ94966.1"/>
    <property type="molecule type" value="Genomic_DNA"/>
</dbReference>
<dbReference type="Pfam" id="PF09527">
    <property type="entry name" value="ATPase_gene1"/>
    <property type="match status" value="1"/>
</dbReference>
<evidence type="ECO:0000256" key="1">
    <source>
        <dbReference type="PIRNR" id="PIRNR032126"/>
    </source>
</evidence>
<proteinExistence type="inferred from homology"/>
<evidence type="ECO:0000313" key="3">
    <source>
        <dbReference type="EMBL" id="KCZ94966.1"/>
    </source>
</evidence>
<dbReference type="GO" id="GO:1902600">
    <property type="term" value="P:proton transmembrane transport"/>
    <property type="evidence" value="ECO:0007669"/>
    <property type="project" value="UniProtKB-KW"/>
</dbReference>
<dbReference type="Proteomes" id="UP000025061">
    <property type="component" value="Unassembled WGS sequence"/>
</dbReference>
<reference evidence="3 4" key="1">
    <citation type="submission" date="2013-04" db="EMBL/GenBank/DDBJ databases">
        <title>Hyphomonas hirschiana VP5 Genome Sequencing.</title>
        <authorList>
            <person name="Lai Q."/>
            <person name="Shao Z."/>
        </authorList>
    </citation>
    <scope>NUCLEOTIDE SEQUENCE [LARGE SCALE GENOMIC DNA]</scope>
    <source>
        <strain evidence="3 4">VP5</strain>
    </source>
</reference>
<keyword evidence="1 2" id="KW-0472">Membrane</keyword>
<dbReference type="InterPro" id="IPR032820">
    <property type="entry name" value="ATPase_put"/>
</dbReference>
<organism evidence="3 4">
    <name type="scientific">Hyphomonas hirschiana VP5</name>
    <dbReference type="NCBI Taxonomy" id="1280951"/>
    <lineage>
        <taxon>Bacteria</taxon>
        <taxon>Pseudomonadati</taxon>
        <taxon>Pseudomonadota</taxon>
        <taxon>Alphaproteobacteria</taxon>
        <taxon>Hyphomonadales</taxon>
        <taxon>Hyphomonadaceae</taxon>
        <taxon>Hyphomonas</taxon>
    </lineage>
</organism>
<keyword evidence="1" id="KW-0406">Ion transport</keyword>
<name>A0A059FWU4_9PROT</name>
<comment type="caution">
    <text evidence="3">The sequence shown here is derived from an EMBL/GenBank/DDBJ whole genome shotgun (WGS) entry which is preliminary data.</text>
</comment>
<protein>
    <recommendedName>
        <fullName evidence="1">ATP synthase protein I</fullName>
    </recommendedName>
</protein>